<evidence type="ECO:0000313" key="1">
    <source>
        <dbReference type="EMBL" id="KAJ3496288.1"/>
    </source>
</evidence>
<dbReference type="OrthoDB" id="2017974at2759"/>
<name>A0A9W8JNS4_9AGAR</name>
<dbReference type="AlphaFoldDB" id="A0A9W8JNS4"/>
<accession>A0A9W8JNS4</accession>
<gene>
    <name evidence="1" type="ORF">NLJ89_g10507</name>
</gene>
<dbReference type="InterPro" id="IPR011990">
    <property type="entry name" value="TPR-like_helical_dom_sf"/>
</dbReference>
<dbReference type="Proteomes" id="UP001148786">
    <property type="component" value="Unassembled WGS sequence"/>
</dbReference>
<keyword evidence="2" id="KW-1185">Reference proteome</keyword>
<dbReference type="SUPFAM" id="SSF48452">
    <property type="entry name" value="TPR-like"/>
    <property type="match status" value="1"/>
</dbReference>
<dbReference type="EMBL" id="JANKHO010001956">
    <property type="protein sequence ID" value="KAJ3496288.1"/>
    <property type="molecule type" value="Genomic_DNA"/>
</dbReference>
<organism evidence="1 2">
    <name type="scientific">Agrocybe chaxingu</name>
    <dbReference type="NCBI Taxonomy" id="84603"/>
    <lineage>
        <taxon>Eukaryota</taxon>
        <taxon>Fungi</taxon>
        <taxon>Dikarya</taxon>
        <taxon>Basidiomycota</taxon>
        <taxon>Agaricomycotina</taxon>
        <taxon>Agaricomycetes</taxon>
        <taxon>Agaricomycetidae</taxon>
        <taxon>Agaricales</taxon>
        <taxon>Agaricineae</taxon>
        <taxon>Strophariaceae</taxon>
        <taxon>Agrocybe</taxon>
    </lineage>
</organism>
<reference evidence="1" key="1">
    <citation type="submission" date="2022-07" db="EMBL/GenBank/DDBJ databases">
        <title>Genome Sequence of Agrocybe chaxingu.</title>
        <authorList>
            <person name="Buettner E."/>
        </authorList>
    </citation>
    <scope>NUCLEOTIDE SEQUENCE</scope>
    <source>
        <strain evidence="1">MP-N11</strain>
    </source>
</reference>
<protein>
    <submittedName>
        <fullName evidence="1">Uncharacterized protein</fullName>
    </submittedName>
</protein>
<comment type="caution">
    <text evidence="1">The sequence shown here is derived from an EMBL/GenBank/DDBJ whole genome shotgun (WGS) entry which is preliminary data.</text>
</comment>
<evidence type="ECO:0000313" key="2">
    <source>
        <dbReference type="Proteomes" id="UP001148786"/>
    </source>
</evidence>
<sequence length="246" mass="27519">MTASIEPEKERWRNIAGDWYGIGVAEQPGTGKLHHHLGRLSREVKGDELRGVYHFVNTEEAAQARRQNPQAHPSELFILLRGMLFTNIQLDDFKPILARFIERLEIEGTEEHVWIIDGHHQHLRHPRAAAAMRVMAKKAAAGVPGSTVDEERMDTNENGDNVMKSPILPSADSENLNDDLPPAFKFALEPAFTLLSHVLKHPTRKASQYSNSTLNRYLPDILTFLATVLKHNPHSSFSSAASPGQS</sequence>
<proteinExistence type="predicted"/>